<dbReference type="PROSITE" id="PS51257">
    <property type="entry name" value="PROKAR_LIPOPROTEIN"/>
    <property type="match status" value="1"/>
</dbReference>
<evidence type="ECO:0000259" key="6">
    <source>
        <dbReference type="SMART" id="SM01155"/>
    </source>
</evidence>
<name>A0A6A6HIJ9_VIRVR</name>
<dbReference type="GO" id="GO:0005739">
    <property type="term" value="C:mitochondrion"/>
    <property type="evidence" value="ECO:0007669"/>
    <property type="project" value="UniProtKB-SubCell"/>
</dbReference>
<feature type="region of interest" description="Disordered" evidence="5">
    <location>
        <begin position="223"/>
        <end position="259"/>
    </location>
</feature>
<dbReference type="AlphaFoldDB" id="A0A6A6HIJ9"/>
<comment type="similarity">
    <text evidence="3">Belongs to the mitochondrion-specific ribosomal protein mS38 family.</text>
</comment>
<dbReference type="SMART" id="SM01155">
    <property type="entry name" value="DUF1713"/>
    <property type="match status" value="1"/>
</dbReference>
<evidence type="ECO:0000256" key="1">
    <source>
        <dbReference type="ARBA" id="ARBA00004173"/>
    </source>
</evidence>
<dbReference type="Proteomes" id="UP000800092">
    <property type="component" value="Unassembled WGS sequence"/>
</dbReference>
<dbReference type="Pfam" id="PF08213">
    <property type="entry name" value="COX24_C"/>
    <property type="match status" value="1"/>
</dbReference>
<dbReference type="PANTHER" id="PTHR32035">
    <property type="entry name" value="AURORA KINASE A-INTERACTING PROTEIN"/>
    <property type="match status" value="1"/>
</dbReference>
<reference evidence="7" key="1">
    <citation type="journal article" date="2020" name="Stud. Mycol.">
        <title>101 Dothideomycetes genomes: a test case for predicting lifestyles and emergence of pathogens.</title>
        <authorList>
            <person name="Haridas S."/>
            <person name="Albert R."/>
            <person name="Binder M."/>
            <person name="Bloem J."/>
            <person name="Labutti K."/>
            <person name="Salamov A."/>
            <person name="Andreopoulos B."/>
            <person name="Baker S."/>
            <person name="Barry K."/>
            <person name="Bills G."/>
            <person name="Bluhm B."/>
            <person name="Cannon C."/>
            <person name="Castanera R."/>
            <person name="Culley D."/>
            <person name="Daum C."/>
            <person name="Ezra D."/>
            <person name="Gonzalez J."/>
            <person name="Henrissat B."/>
            <person name="Kuo A."/>
            <person name="Liang C."/>
            <person name="Lipzen A."/>
            <person name="Lutzoni F."/>
            <person name="Magnuson J."/>
            <person name="Mondo S."/>
            <person name="Nolan M."/>
            <person name="Ohm R."/>
            <person name="Pangilinan J."/>
            <person name="Park H.-J."/>
            <person name="Ramirez L."/>
            <person name="Alfaro M."/>
            <person name="Sun H."/>
            <person name="Tritt A."/>
            <person name="Yoshinaga Y."/>
            <person name="Zwiers L.-H."/>
            <person name="Turgeon B."/>
            <person name="Goodwin S."/>
            <person name="Spatafora J."/>
            <person name="Crous P."/>
            <person name="Grigoriev I."/>
        </authorList>
    </citation>
    <scope>NUCLEOTIDE SEQUENCE</scope>
    <source>
        <strain evidence="7">Tuck. ex Michener</strain>
    </source>
</reference>
<dbReference type="PANTHER" id="PTHR32035:SF3">
    <property type="entry name" value="SMALL RIBOSOMAL SUBUNIT PROTEIN MS38"/>
    <property type="match status" value="1"/>
</dbReference>
<dbReference type="InterPro" id="IPR013177">
    <property type="entry name" value="Ribosomal_mS38_C"/>
</dbReference>
<feature type="domain" description="Ribosomal protein mS38 C-terminal" evidence="6">
    <location>
        <begin position="342"/>
        <end position="375"/>
    </location>
</feature>
<feature type="compositionally biased region" description="Polar residues" evidence="5">
    <location>
        <begin position="52"/>
        <end position="68"/>
    </location>
</feature>
<proteinExistence type="inferred from homology"/>
<dbReference type="EMBL" id="ML991777">
    <property type="protein sequence ID" value="KAF2237964.1"/>
    <property type="molecule type" value="Genomic_DNA"/>
</dbReference>
<evidence type="ECO:0000313" key="7">
    <source>
        <dbReference type="EMBL" id="KAF2237964.1"/>
    </source>
</evidence>
<evidence type="ECO:0000313" key="8">
    <source>
        <dbReference type="Proteomes" id="UP000800092"/>
    </source>
</evidence>
<dbReference type="OrthoDB" id="5364404at2759"/>
<evidence type="ECO:0000256" key="5">
    <source>
        <dbReference type="SAM" id="MobiDB-lite"/>
    </source>
</evidence>
<evidence type="ECO:0000256" key="2">
    <source>
        <dbReference type="ARBA" id="ARBA00023128"/>
    </source>
</evidence>
<evidence type="ECO:0000256" key="4">
    <source>
        <dbReference type="ARBA" id="ARBA00035682"/>
    </source>
</evidence>
<keyword evidence="8" id="KW-1185">Reference proteome</keyword>
<sequence>MSLQVSRVHRIVRTLCSGSPTSTACTASRNTVAGFSAPLQRQPHQRRQSSSKTSISPDVTPTASPQHGSTDETPAKASSSRITRRRSKNSSALASKDKESTPVGLPIVPPTNHLNQHDVGLSSFYSQHRPISLSASTPPQTSPNAFDKLFEKKSRNSTIDVVDTLTHAVQIYEDRAKVLEANGVRFEIRETAADQNRQPDRNPFQQEFRSMSLEEYVARFRPYVAPPPPEPMQAAERPAKRNAASKRQKSVADTAENIPRQTSYKTTILVTESVHANGQKTYTASTSPLEEVHSSPNAKVIPPEEAKRDPSRQPFLERMRIRQRKLDEFRQGRHRGLYGKMLLISVKRQRKLKMKKHKYKKLMKRTRNLRRKLDRN</sequence>
<evidence type="ECO:0000256" key="3">
    <source>
        <dbReference type="ARBA" id="ARBA00035647"/>
    </source>
</evidence>
<feature type="region of interest" description="Disordered" evidence="5">
    <location>
        <begin position="34"/>
        <end position="114"/>
    </location>
</feature>
<feature type="compositionally biased region" description="Basic and acidic residues" evidence="5">
    <location>
        <begin position="302"/>
        <end position="314"/>
    </location>
</feature>
<comment type="subcellular location">
    <subcellularLocation>
        <location evidence="1">Mitochondrion</location>
    </subcellularLocation>
</comment>
<protein>
    <recommendedName>
        <fullName evidence="4">Small ribosomal subunit protein mS38</fullName>
    </recommendedName>
</protein>
<organism evidence="7 8">
    <name type="scientific">Viridothelium virens</name>
    <name type="common">Speckled blister lichen</name>
    <name type="synonym">Trypethelium virens</name>
    <dbReference type="NCBI Taxonomy" id="1048519"/>
    <lineage>
        <taxon>Eukaryota</taxon>
        <taxon>Fungi</taxon>
        <taxon>Dikarya</taxon>
        <taxon>Ascomycota</taxon>
        <taxon>Pezizomycotina</taxon>
        <taxon>Dothideomycetes</taxon>
        <taxon>Dothideomycetes incertae sedis</taxon>
        <taxon>Trypetheliales</taxon>
        <taxon>Trypetheliaceae</taxon>
        <taxon>Viridothelium</taxon>
    </lineage>
</organism>
<gene>
    <name evidence="7" type="ORF">EV356DRAFT_508531</name>
</gene>
<keyword evidence="2" id="KW-0496">Mitochondrion</keyword>
<accession>A0A6A6HIJ9</accession>
<feature type="region of interest" description="Disordered" evidence="5">
    <location>
        <begin position="284"/>
        <end position="314"/>
    </location>
</feature>